<accession>A0A926IEA7</accession>
<dbReference type="SUPFAM" id="SSF56176">
    <property type="entry name" value="FAD-binding/transporter-associated domain-like"/>
    <property type="match status" value="1"/>
</dbReference>
<feature type="domain" description="Transporter-associated" evidence="1">
    <location>
        <begin position="5"/>
        <end position="39"/>
    </location>
</feature>
<dbReference type="GO" id="GO:0050660">
    <property type="term" value="F:flavin adenine dinucleotide binding"/>
    <property type="evidence" value="ECO:0007669"/>
    <property type="project" value="InterPro"/>
</dbReference>
<dbReference type="Pfam" id="PF03471">
    <property type="entry name" value="CorC_HlyC"/>
    <property type="match status" value="1"/>
</dbReference>
<reference evidence="2" key="1">
    <citation type="submission" date="2020-08" db="EMBL/GenBank/DDBJ databases">
        <title>Genome public.</title>
        <authorList>
            <person name="Liu C."/>
            <person name="Sun Q."/>
        </authorList>
    </citation>
    <scope>NUCLEOTIDE SEQUENCE</scope>
    <source>
        <strain evidence="2">NSJ-12</strain>
    </source>
</reference>
<dbReference type="AlphaFoldDB" id="A0A926IEA7"/>
<evidence type="ECO:0000313" key="3">
    <source>
        <dbReference type="Proteomes" id="UP000655830"/>
    </source>
</evidence>
<protein>
    <recommendedName>
        <fullName evidence="1">Transporter-associated domain-containing protein</fullName>
    </recommendedName>
</protein>
<dbReference type="InterPro" id="IPR016169">
    <property type="entry name" value="FAD-bd_PCMH_sub2"/>
</dbReference>
<evidence type="ECO:0000313" key="2">
    <source>
        <dbReference type="EMBL" id="MBC8579381.1"/>
    </source>
</evidence>
<comment type="caution">
    <text evidence="2">The sequence shown here is derived from an EMBL/GenBank/DDBJ whole genome shotgun (WGS) entry which is preliminary data.</text>
</comment>
<dbReference type="Proteomes" id="UP000655830">
    <property type="component" value="Unassembled WGS sequence"/>
</dbReference>
<dbReference type="InterPro" id="IPR005170">
    <property type="entry name" value="Transptr-assoc_dom"/>
</dbReference>
<sequence>MLDESVSIEEVERLLDVDLFKGEDCETIGGFIIKEIGRIS</sequence>
<dbReference type="EMBL" id="JACRSY010000010">
    <property type="protein sequence ID" value="MBC8579381.1"/>
    <property type="molecule type" value="Genomic_DNA"/>
</dbReference>
<evidence type="ECO:0000259" key="1">
    <source>
        <dbReference type="Pfam" id="PF03471"/>
    </source>
</evidence>
<gene>
    <name evidence="2" type="ORF">H8718_07555</name>
</gene>
<name>A0A926IEA7_9FIRM</name>
<organism evidence="2 3">
    <name type="scientific">Zhenhengia yiwuensis</name>
    <dbReference type="NCBI Taxonomy" id="2763666"/>
    <lineage>
        <taxon>Bacteria</taxon>
        <taxon>Bacillati</taxon>
        <taxon>Bacillota</taxon>
        <taxon>Clostridia</taxon>
        <taxon>Lachnospirales</taxon>
        <taxon>Lachnospiraceae</taxon>
        <taxon>Zhenhengia</taxon>
    </lineage>
</organism>
<dbReference type="Gene3D" id="3.30.465.10">
    <property type="match status" value="1"/>
</dbReference>
<keyword evidence="3" id="KW-1185">Reference proteome</keyword>
<proteinExistence type="predicted"/>
<dbReference type="InterPro" id="IPR036318">
    <property type="entry name" value="FAD-bd_PCMH-like_sf"/>
</dbReference>